<dbReference type="PANTHER" id="PTHR34987:SF5">
    <property type="entry name" value="ALPHA-RHAMNOSIDASE"/>
    <property type="match status" value="1"/>
</dbReference>
<dbReference type="InterPro" id="IPR008928">
    <property type="entry name" value="6-hairpin_glycosidase_sf"/>
</dbReference>
<evidence type="ECO:0008006" key="5">
    <source>
        <dbReference type="Google" id="ProtNLM"/>
    </source>
</evidence>
<dbReference type="InterPro" id="IPR012341">
    <property type="entry name" value="6hp_glycosidase-like_sf"/>
</dbReference>
<reference evidence="3" key="1">
    <citation type="submission" date="2023-06" db="EMBL/GenBank/DDBJ databases">
        <title>Multi-omics analyses reveal the molecular pathogenesis toolkit of Lasiodiplodia hormozganensis, a cross-kingdom pathogen.</title>
        <authorList>
            <person name="Felix C."/>
            <person name="Meneses R."/>
            <person name="Goncalves M.F.M."/>
            <person name="Tilleman L."/>
            <person name="Duarte A.S."/>
            <person name="Jorrin-Novo J.V."/>
            <person name="Van De Peer Y."/>
            <person name="Deforce D."/>
            <person name="Van Nieuwerburgh F."/>
            <person name="Esteves A.C."/>
            <person name="Alves A."/>
        </authorList>
    </citation>
    <scope>NUCLEOTIDE SEQUENCE</scope>
    <source>
        <strain evidence="3">CBS 339.90</strain>
    </source>
</reference>
<dbReference type="SUPFAM" id="SSF48208">
    <property type="entry name" value="Six-hairpin glycosidases"/>
    <property type="match status" value="1"/>
</dbReference>
<dbReference type="Proteomes" id="UP001175001">
    <property type="component" value="Unassembled WGS sequence"/>
</dbReference>
<dbReference type="EMBL" id="JAUJDW010000034">
    <property type="protein sequence ID" value="KAK0650590.1"/>
    <property type="molecule type" value="Genomic_DNA"/>
</dbReference>
<keyword evidence="4" id="KW-1185">Reference proteome</keyword>
<feature type="domain" description="Alpha-L-rhamnosidase six-hairpin glycosidase" evidence="1">
    <location>
        <begin position="157"/>
        <end position="383"/>
    </location>
</feature>
<dbReference type="InterPro" id="IPR035396">
    <property type="entry name" value="Bac_rhamnosid6H"/>
</dbReference>
<dbReference type="Pfam" id="PF17389">
    <property type="entry name" value="Bac_rhamnosid6H"/>
    <property type="match status" value="1"/>
</dbReference>
<dbReference type="Gene3D" id="2.60.420.10">
    <property type="entry name" value="Maltose phosphorylase, domain 3"/>
    <property type="match status" value="1"/>
</dbReference>
<comment type="caution">
    <text evidence="3">The sequence shown here is derived from an EMBL/GenBank/DDBJ whole genome shotgun (WGS) entry which is preliminary data.</text>
</comment>
<gene>
    <name evidence="3" type="ORF">DIS24_g6655</name>
</gene>
<evidence type="ECO:0000259" key="2">
    <source>
        <dbReference type="Pfam" id="PF17390"/>
    </source>
</evidence>
<name>A0AA39YEU1_9PEZI</name>
<dbReference type="InterPro" id="IPR035398">
    <property type="entry name" value="Bac_rhamnosid_C"/>
</dbReference>
<dbReference type="Pfam" id="PF17390">
    <property type="entry name" value="Bac_rhamnosid_C"/>
    <property type="match status" value="1"/>
</dbReference>
<dbReference type="GO" id="GO:0003824">
    <property type="term" value="F:catalytic activity"/>
    <property type="evidence" value="ECO:0007669"/>
    <property type="project" value="UniProtKB-ARBA"/>
</dbReference>
<protein>
    <recommendedName>
        <fullName evidence="5">Alpha-L-rhamnosidase six-hairpin glycosidase domain-containing protein</fullName>
    </recommendedName>
</protein>
<evidence type="ECO:0000313" key="4">
    <source>
        <dbReference type="Proteomes" id="UP001175001"/>
    </source>
</evidence>
<proteinExistence type="predicted"/>
<evidence type="ECO:0000259" key="1">
    <source>
        <dbReference type="Pfam" id="PF17389"/>
    </source>
</evidence>
<evidence type="ECO:0000313" key="3">
    <source>
        <dbReference type="EMBL" id="KAK0650590.1"/>
    </source>
</evidence>
<dbReference type="Gene3D" id="1.50.10.10">
    <property type="match status" value="1"/>
</dbReference>
<organism evidence="3 4">
    <name type="scientific">Lasiodiplodia hormozganensis</name>
    <dbReference type="NCBI Taxonomy" id="869390"/>
    <lineage>
        <taxon>Eukaryota</taxon>
        <taxon>Fungi</taxon>
        <taxon>Dikarya</taxon>
        <taxon>Ascomycota</taxon>
        <taxon>Pezizomycotina</taxon>
        <taxon>Dothideomycetes</taxon>
        <taxon>Dothideomycetes incertae sedis</taxon>
        <taxon>Botryosphaeriales</taxon>
        <taxon>Botryosphaeriaceae</taxon>
        <taxon>Lasiodiplodia</taxon>
    </lineage>
</organism>
<dbReference type="AlphaFoldDB" id="A0AA39YEU1"/>
<dbReference type="PANTHER" id="PTHR34987">
    <property type="entry name" value="C, PUTATIVE (AFU_ORTHOLOGUE AFUA_3G02880)-RELATED"/>
    <property type="match status" value="1"/>
</dbReference>
<accession>A0AA39YEU1</accession>
<sequence length="598" mass="64569">MHRLSRTTPVVNNVSLGLAFSETKTWIGLNSDSANRAGSTEGAIYTNVSESGNYSYVMEDKLLRGGFRYLTLFLVTLEDDDATVEVNSIELEIAFAPTWSNLRAYTGYFYSNDDLLNRIWYAGAYTLQTNAIPANTGRFSVTTEWANNATVGPGDTVLVDGAKRDRAVWPGDMGVAAPASFVSIGDLESIRNALQVMYDYQGTDGSFPMSGPPMLVSDSDTYHMWNMIGTYNYYLYSGNSTFLEDLWEKYLLAMEYIYAKVDTSGSGLLTATNPDDWGRTERGGNNTAANALLYRTLTTGTALADWRSNTTNSTQATTWLSAAADLKAAINTHCFSTTAGLYTNNATSGNDLYPQDANSMAVLFGVADDAERAANVSSGLTRSWTSIGAAAPELPDTVSPFVSSLEIQAHCVAGNASRALDLVRRSWGWYADHPNGTQSTVIEGYKVDGSFGYRSEGLYKNDPSYVSHAHGWGAGPTTVLTEFVVGLRVADVQGRRWRIRPLYGDLERAEGGFTTGLGKFRAAWVRNDDGGVELTFGVPAGTEGVVVLSVDGDAVVTVKTADGEEPGEEEVQVSQSSTEVEIAVNASGAEYTVTVSYE</sequence>
<feature type="domain" description="Alpha-L-rhamnosidase C-terminal" evidence="2">
    <location>
        <begin position="495"/>
        <end position="558"/>
    </location>
</feature>
<dbReference type="GO" id="GO:0005975">
    <property type="term" value="P:carbohydrate metabolic process"/>
    <property type="evidence" value="ECO:0007669"/>
    <property type="project" value="InterPro"/>
</dbReference>